<feature type="transmembrane region" description="Helical" evidence="1">
    <location>
        <begin position="177"/>
        <end position="196"/>
    </location>
</feature>
<dbReference type="Proteomes" id="UP000228949">
    <property type="component" value="Unassembled WGS sequence"/>
</dbReference>
<accession>A0A2M7B5G4</accession>
<name>A0A2M7B5G4_9BACT</name>
<evidence type="ECO:0000256" key="1">
    <source>
        <dbReference type="SAM" id="Phobius"/>
    </source>
</evidence>
<feature type="transmembrane region" description="Helical" evidence="1">
    <location>
        <begin position="36"/>
        <end position="52"/>
    </location>
</feature>
<evidence type="ECO:0000313" key="2">
    <source>
        <dbReference type="EMBL" id="PIU98368.1"/>
    </source>
</evidence>
<comment type="caution">
    <text evidence="2">The sequence shown here is derived from an EMBL/GenBank/DDBJ whole genome shotgun (WGS) entry which is preliminary data.</text>
</comment>
<gene>
    <name evidence="2" type="ORF">COS61_01790</name>
</gene>
<dbReference type="AlphaFoldDB" id="A0A2M7B5G4"/>
<keyword evidence="1" id="KW-0472">Membrane</keyword>
<sequence>MLKKLKSVLKTHKGSLLALACKAAIFSGLLYFSDNYWLAMAGFLAAALYFYFQSLLNIRQFLASFLVLLVISLIVMSKLPIADYQLPIAGFFGFLFFLLLGIKNLIFINRQPLYHFLSGLLLLTIFICFFVIGNKASSLIFIFKYLAAFSAVFLLLKEFLTVSGQQLAVSSHLGSQKINLFSAGLSFILIQSLWAINFLPLGFLNSASLILLIALILQDFVIHYFSGTISRQLILKNITVFLILSLIIFGAADWSP</sequence>
<feature type="transmembrane region" description="Helical" evidence="1">
    <location>
        <begin position="233"/>
        <end position="252"/>
    </location>
</feature>
<reference evidence="3" key="1">
    <citation type="submission" date="2017-09" db="EMBL/GenBank/DDBJ databases">
        <title>Depth-based differentiation of microbial function through sediment-hosted aquifers and enrichment of novel symbionts in the deep terrestrial subsurface.</title>
        <authorList>
            <person name="Probst A.J."/>
            <person name="Ladd B."/>
            <person name="Jarett J.K."/>
            <person name="Geller-Mcgrath D.E."/>
            <person name="Sieber C.M.K."/>
            <person name="Emerson J.B."/>
            <person name="Anantharaman K."/>
            <person name="Thomas B.C."/>
            <person name="Malmstrom R."/>
            <person name="Stieglmeier M."/>
            <person name="Klingl A."/>
            <person name="Woyke T."/>
            <person name="Ryan C.M."/>
            <person name="Banfield J.F."/>
        </authorList>
    </citation>
    <scope>NUCLEOTIDE SEQUENCE [LARGE SCALE GENOMIC DNA]</scope>
</reference>
<keyword evidence="1" id="KW-1133">Transmembrane helix</keyword>
<evidence type="ECO:0000313" key="3">
    <source>
        <dbReference type="Proteomes" id="UP000228949"/>
    </source>
</evidence>
<feature type="transmembrane region" description="Helical" evidence="1">
    <location>
        <begin position="202"/>
        <end position="221"/>
    </location>
</feature>
<feature type="transmembrane region" description="Helical" evidence="1">
    <location>
        <begin position="61"/>
        <end position="82"/>
    </location>
</feature>
<feature type="transmembrane region" description="Helical" evidence="1">
    <location>
        <begin position="113"/>
        <end position="132"/>
    </location>
</feature>
<organism evidence="2 3">
    <name type="scientific">Candidatus Wolfebacteria bacterium CG03_land_8_20_14_0_80_40_12</name>
    <dbReference type="NCBI Taxonomy" id="1975069"/>
    <lineage>
        <taxon>Bacteria</taxon>
        <taxon>Candidatus Wolfeibacteriota</taxon>
    </lineage>
</organism>
<protein>
    <submittedName>
        <fullName evidence="2">Uncharacterized protein</fullName>
    </submittedName>
</protein>
<keyword evidence="1" id="KW-0812">Transmembrane</keyword>
<feature type="transmembrane region" description="Helical" evidence="1">
    <location>
        <begin position="138"/>
        <end position="156"/>
    </location>
</feature>
<proteinExistence type="predicted"/>
<feature type="transmembrane region" description="Helical" evidence="1">
    <location>
        <begin position="88"/>
        <end position="106"/>
    </location>
</feature>
<feature type="transmembrane region" description="Helical" evidence="1">
    <location>
        <begin position="12"/>
        <end position="30"/>
    </location>
</feature>
<dbReference type="EMBL" id="PEVJ01000043">
    <property type="protein sequence ID" value="PIU98368.1"/>
    <property type="molecule type" value="Genomic_DNA"/>
</dbReference>